<organism evidence="1 2">
    <name type="scientific">Solobacterium moorei</name>
    <dbReference type="NCBI Taxonomy" id="102148"/>
    <lineage>
        <taxon>Bacteria</taxon>
        <taxon>Bacillati</taxon>
        <taxon>Bacillota</taxon>
        <taxon>Erysipelotrichia</taxon>
        <taxon>Erysipelotrichales</taxon>
        <taxon>Erysipelotrichaceae</taxon>
        <taxon>Solobacterium</taxon>
    </lineage>
</organism>
<evidence type="ECO:0000313" key="1">
    <source>
        <dbReference type="EMBL" id="RGT57557.1"/>
    </source>
</evidence>
<gene>
    <name evidence="1" type="ORF">DWX20_00465</name>
</gene>
<dbReference type="EMBL" id="QRWX01000001">
    <property type="protein sequence ID" value="RGT57557.1"/>
    <property type="molecule type" value="Genomic_DNA"/>
</dbReference>
<dbReference type="InterPro" id="IPR029062">
    <property type="entry name" value="Class_I_gatase-like"/>
</dbReference>
<proteinExistence type="predicted"/>
<dbReference type="PANTHER" id="PTHR36848">
    <property type="entry name" value="DNA-BINDING PROTEIN (PUTATIVE SECRETED PROTEIN)-RELATED"/>
    <property type="match status" value="1"/>
</dbReference>
<dbReference type="InterPro" id="IPR008979">
    <property type="entry name" value="Galactose-bd-like_sf"/>
</dbReference>
<name>A0A412PHA6_9FIRM</name>
<protein>
    <recommendedName>
        <fullName evidence="3">Glycoside hydrolase family 2</fullName>
    </recommendedName>
</protein>
<dbReference type="InterPro" id="IPR053161">
    <property type="entry name" value="Ulvan_degrading_GH"/>
</dbReference>
<sequence>MSELHALTKDKIGNYIFPFFWQHHESEDVLRTYMKVIDEANIKAVCIESRPHPEFCQDGWWHDLDIIFNEAIKRDMKVWILDDSHFPSGYSNGALKGKYPELHRKFLTYKSLTTITNTKFQVEEEYVKVPPHQKTEVEKFMMADFELLPGDKCVGFVAVSDDKKLVQEIQNNEYLSGSWEVFGIYETFNRGPHRDYINMCDRRAVRLFIDTVYEAHYARYKQYFGNVLEGFFSDEPELGNGHLYDKGKKISELDDYPFSDEVEMELRNLWQEQYLANIALLFVDLQDQEKVSKIRIQFMDAITRAVERNFSYQIGDWCREHQVKYIGHIIEDNNEHSRMGSSLGHYFRSLKGQSYAGIDDIGGQLIPFMEDAVIRSKFTGSIRDGVFYHFTLGKLASSAANIDPLKKGNSMCEAFGAYGWQEGVYLEKYLIDHLMVNGINHFVPHAFSPAPFPDPDCPPHFYAHGHNPQYRHFAELMKYTNRICHLLTNGKMIRRIAVLYHGEADWTGLEYMKEDVIARVLTEAHIDFDIIPSDVFTDSDYHYEIKDGKLRVSLAEYDAVVIPEYPVIRAEVLQALNCLSSLGGRVYAINKLPPQVIGKAEENLHAHIVTIEEFLNQIRDLRDINLSGDSKHVKYLHYEGKLPIYYFVNEGKNLYEGVLTLPRLKKPVIYDAWNNAIYEVSYEFDDDVVRATIQLESRKSLIITEGEGLLASASLEDKGRTLNHQISIKDFQRSICTGIEYPSFKDEKAVTLPDIVENDYPTFGGYIRYSTDFEINTDTAILKIEGLLEGVEVFLNGESLGIQIQPTYIYDLSGKLNKGKNHLEIISATTLERFVSNERSSTKPTNSLGIQDKVVIYY</sequence>
<reference evidence="1 2" key="1">
    <citation type="submission" date="2018-08" db="EMBL/GenBank/DDBJ databases">
        <title>A genome reference for cultivated species of the human gut microbiota.</title>
        <authorList>
            <person name="Zou Y."/>
            <person name="Xue W."/>
            <person name="Luo G."/>
        </authorList>
    </citation>
    <scope>NUCLEOTIDE SEQUENCE [LARGE SCALE GENOMIC DNA]</scope>
    <source>
        <strain evidence="1 2">AF18-46</strain>
    </source>
</reference>
<dbReference type="RefSeq" id="WP_118764071.1">
    <property type="nucleotide sequence ID" value="NZ_CABJCF010000001.1"/>
</dbReference>
<dbReference type="CDD" id="cd03143">
    <property type="entry name" value="A4_beta-galactosidase_middle_domain"/>
    <property type="match status" value="1"/>
</dbReference>
<dbReference type="PANTHER" id="PTHR36848:SF2">
    <property type="entry name" value="SECRETED PROTEIN"/>
    <property type="match status" value="1"/>
</dbReference>
<dbReference type="Proteomes" id="UP000284731">
    <property type="component" value="Unassembled WGS sequence"/>
</dbReference>
<comment type="caution">
    <text evidence="1">The sequence shown here is derived from an EMBL/GenBank/DDBJ whole genome shotgun (WGS) entry which is preliminary data.</text>
</comment>
<accession>A0A412PHA6</accession>
<dbReference type="SUPFAM" id="SSF49785">
    <property type="entry name" value="Galactose-binding domain-like"/>
    <property type="match status" value="1"/>
</dbReference>
<dbReference type="Gene3D" id="3.40.50.880">
    <property type="match status" value="1"/>
</dbReference>
<evidence type="ECO:0000313" key="2">
    <source>
        <dbReference type="Proteomes" id="UP000284731"/>
    </source>
</evidence>
<dbReference type="Gene3D" id="2.60.120.260">
    <property type="entry name" value="Galactose-binding domain-like"/>
    <property type="match status" value="1"/>
</dbReference>
<evidence type="ECO:0008006" key="3">
    <source>
        <dbReference type="Google" id="ProtNLM"/>
    </source>
</evidence>
<dbReference type="AlphaFoldDB" id="A0A412PHA6"/>